<dbReference type="GO" id="GO:0008237">
    <property type="term" value="F:metallopeptidase activity"/>
    <property type="evidence" value="ECO:0007669"/>
    <property type="project" value="UniProtKB-KW"/>
</dbReference>
<proteinExistence type="predicted"/>
<keyword evidence="1" id="KW-0482">Metalloprotease</keyword>
<gene>
    <name evidence="1" type="ORF">E4O92_07800</name>
</gene>
<dbReference type="AlphaFoldDB" id="A0A4Y9T5D1"/>
<dbReference type="GO" id="GO:0006508">
    <property type="term" value="P:proteolysis"/>
    <property type="evidence" value="ECO:0007669"/>
    <property type="project" value="UniProtKB-KW"/>
</dbReference>
<protein>
    <submittedName>
        <fullName evidence="1">Metalloprotease</fullName>
    </submittedName>
</protein>
<keyword evidence="2" id="KW-1185">Reference proteome</keyword>
<dbReference type="Proteomes" id="UP000297258">
    <property type="component" value="Unassembled WGS sequence"/>
</dbReference>
<dbReference type="EMBL" id="SPUM01000045">
    <property type="protein sequence ID" value="TFW33161.1"/>
    <property type="molecule type" value="Genomic_DNA"/>
</dbReference>
<evidence type="ECO:0000313" key="1">
    <source>
        <dbReference type="EMBL" id="TFW33161.1"/>
    </source>
</evidence>
<organism evidence="1 2">
    <name type="scientific">Massilia horti</name>
    <dbReference type="NCBI Taxonomy" id="2562153"/>
    <lineage>
        <taxon>Bacteria</taxon>
        <taxon>Pseudomonadati</taxon>
        <taxon>Pseudomonadota</taxon>
        <taxon>Betaproteobacteria</taxon>
        <taxon>Burkholderiales</taxon>
        <taxon>Oxalobacteraceae</taxon>
        <taxon>Telluria group</taxon>
        <taxon>Massilia</taxon>
    </lineage>
</organism>
<dbReference type="Gene3D" id="3.30.2010.10">
    <property type="entry name" value="Metalloproteases ('zincins'), catalytic domain"/>
    <property type="match status" value="1"/>
</dbReference>
<sequence>MIPRSGDRDFDLALAHTLAAVSEKLEALPSFAYYDDYDGANAYATPKVRMNNADGTVLFGQRLLSRLMSGTESPEVAVAAVCAHEFGHILQFKRGLDRVVGVGQPTVKRVELQADFFAGYFAGARKLERPNFPAAVFAMTQHSFGDNMVNHPGHHGTSEERGAAIAKGFEAAYREKCTLAQAIQISTNYVAGL</sequence>
<name>A0A4Y9T5D1_9BURK</name>
<comment type="caution">
    <text evidence="1">The sequence shown here is derived from an EMBL/GenBank/DDBJ whole genome shotgun (WGS) entry which is preliminary data.</text>
</comment>
<accession>A0A4Y9T5D1</accession>
<evidence type="ECO:0000313" key="2">
    <source>
        <dbReference type="Proteomes" id="UP000297258"/>
    </source>
</evidence>
<keyword evidence="1" id="KW-0645">Protease</keyword>
<dbReference type="OrthoDB" id="9152336at2"/>
<reference evidence="1 2" key="1">
    <citation type="submission" date="2019-03" db="EMBL/GenBank/DDBJ databases">
        <title>Draft genome of Massilia hortus sp. nov., a novel bacterial species of the Oxalobacteraceae family.</title>
        <authorList>
            <person name="Peta V."/>
            <person name="Raths R."/>
            <person name="Bucking H."/>
        </authorList>
    </citation>
    <scope>NUCLEOTIDE SEQUENCE [LARGE SCALE GENOMIC DNA]</scope>
    <source>
        <strain evidence="1 2">ONC3</strain>
    </source>
</reference>
<keyword evidence="1" id="KW-0378">Hydrolase</keyword>